<dbReference type="Gene3D" id="3.40.50.720">
    <property type="entry name" value="NAD(P)-binding Rossmann-like Domain"/>
    <property type="match status" value="1"/>
</dbReference>
<dbReference type="RefSeq" id="XP_064700989.1">
    <property type="nucleotide sequence ID" value="XM_064852764.1"/>
</dbReference>
<evidence type="ECO:0008006" key="6">
    <source>
        <dbReference type="Google" id="ProtNLM"/>
    </source>
</evidence>
<keyword evidence="2" id="KW-0560">Oxidoreductase</keyword>
<dbReference type="EMBL" id="JAVRRD010000037">
    <property type="protein sequence ID" value="KAK5045360.1"/>
    <property type="molecule type" value="Genomic_DNA"/>
</dbReference>
<evidence type="ECO:0000256" key="1">
    <source>
        <dbReference type="ARBA" id="ARBA00006484"/>
    </source>
</evidence>
<dbReference type="PANTHER" id="PTHR42760:SF37">
    <property type="entry name" value="CLAVALDEHYDE DEHYDROGENASE"/>
    <property type="match status" value="1"/>
</dbReference>
<gene>
    <name evidence="4" type="ORF">LTR84_009223</name>
</gene>
<dbReference type="InterPro" id="IPR036291">
    <property type="entry name" value="NAD(P)-bd_dom_sf"/>
</dbReference>
<keyword evidence="5" id="KW-1185">Reference proteome</keyword>
<accession>A0AAV9MV55</accession>
<organism evidence="4 5">
    <name type="scientific">Exophiala bonariae</name>
    <dbReference type="NCBI Taxonomy" id="1690606"/>
    <lineage>
        <taxon>Eukaryota</taxon>
        <taxon>Fungi</taxon>
        <taxon>Dikarya</taxon>
        <taxon>Ascomycota</taxon>
        <taxon>Pezizomycotina</taxon>
        <taxon>Eurotiomycetes</taxon>
        <taxon>Chaetothyriomycetidae</taxon>
        <taxon>Chaetothyriales</taxon>
        <taxon>Herpotrichiellaceae</taxon>
        <taxon>Exophiala</taxon>
    </lineage>
</organism>
<dbReference type="Proteomes" id="UP001358417">
    <property type="component" value="Unassembled WGS sequence"/>
</dbReference>
<dbReference type="InterPro" id="IPR002347">
    <property type="entry name" value="SDR_fam"/>
</dbReference>
<comment type="caution">
    <text evidence="4">The sequence shown here is derived from an EMBL/GenBank/DDBJ whole genome shotgun (WGS) entry which is preliminary data.</text>
</comment>
<protein>
    <recommendedName>
        <fullName evidence="6">Short chain dehydrogenase</fullName>
    </recommendedName>
</protein>
<proteinExistence type="inferred from homology"/>
<dbReference type="PRINTS" id="PR00081">
    <property type="entry name" value="GDHRDH"/>
</dbReference>
<dbReference type="PANTHER" id="PTHR42760">
    <property type="entry name" value="SHORT-CHAIN DEHYDROGENASES/REDUCTASES FAMILY MEMBER"/>
    <property type="match status" value="1"/>
</dbReference>
<evidence type="ECO:0000313" key="5">
    <source>
        <dbReference type="Proteomes" id="UP001358417"/>
    </source>
</evidence>
<dbReference type="CDD" id="cd05233">
    <property type="entry name" value="SDR_c"/>
    <property type="match status" value="1"/>
</dbReference>
<evidence type="ECO:0000256" key="2">
    <source>
        <dbReference type="ARBA" id="ARBA00023002"/>
    </source>
</evidence>
<reference evidence="4 5" key="1">
    <citation type="submission" date="2023-08" db="EMBL/GenBank/DDBJ databases">
        <title>Black Yeasts Isolated from many extreme environments.</title>
        <authorList>
            <person name="Coleine C."/>
            <person name="Stajich J.E."/>
            <person name="Selbmann L."/>
        </authorList>
    </citation>
    <scope>NUCLEOTIDE SEQUENCE [LARGE SCALE GENOMIC DNA]</scope>
    <source>
        <strain evidence="4 5">CCFEE 5792</strain>
    </source>
</reference>
<dbReference type="SUPFAM" id="SSF51735">
    <property type="entry name" value="NAD(P)-binding Rossmann-fold domains"/>
    <property type="match status" value="1"/>
</dbReference>
<sequence length="313" mass="33803">MDPAKFGISTIPLNHTYYGPVTPEELAGKNSGKVAVITGASRGIGKAIATNLANSGAHVAILDLSSQDQSETKAACERFNVKAHAYACDVTNEAEVQDTFSKIQQDLGPVDILVNNAGKFMGRPMSMATFSTFWKTVEVNFKSTMLCSFQVLPMMRERKSGCIINIASRSATVDTPLGLGYNDAKAAVVRATSNMQLELDDDGLGEQIHTYALHPGGVMTAMGAAAHDPDVIAKYPEIKAARKEIEKLFKDGPELCGATCAYLASGRAKSLRGMYFDCRQDIERVCGAGRSTLQANNLYTLKMEFLQGYHNEP</sequence>
<dbReference type="PRINTS" id="PR00080">
    <property type="entry name" value="SDRFAMILY"/>
</dbReference>
<dbReference type="GeneID" id="89977383"/>
<evidence type="ECO:0000313" key="4">
    <source>
        <dbReference type="EMBL" id="KAK5045360.1"/>
    </source>
</evidence>
<evidence type="ECO:0000256" key="3">
    <source>
        <dbReference type="RuleBase" id="RU000363"/>
    </source>
</evidence>
<dbReference type="AlphaFoldDB" id="A0AAV9MV55"/>
<dbReference type="GO" id="GO:0016616">
    <property type="term" value="F:oxidoreductase activity, acting on the CH-OH group of donors, NAD or NADP as acceptor"/>
    <property type="evidence" value="ECO:0007669"/>
    <property type="project" value="TreeGrafter"/>
</dbReference>
<dbReference type="Pfam" id="PF00106">
    <property type="entry name" value="adh_short"/>
    <property type="match status" value="1"/>
</dbReference>
<comment type="similarity">
    <text evidence="1 3">Belongs to the short-chain dehydrogenases/reductases (SDR) family.</text>
</comment>
<name>A0AAV9MV55_9EURO</name>